<sequence>MKISKLAIYFFCFVLQGIFALGLWGIEDVTLVPNFVPSIESVVSQTDNTPERWNVVELLKDMAKIESPVGYEYNVMNWLAKILKEQGLTVEMQLVEDSQTSNTGEDRYNVYAYMGTKRDTKIVVSSHIDTNPEGHIPYKEIGEEIHVRGACDAKGAAAGQIVAFFELWDSGKIKEGDVSLLFVIGEEYNGIGMEVAVKSLNATWSKAAILGEPTENKLSRGHKGNFRFDVEAWGKKSHSGYPELGFSAIEFLVRKLYTLLEEEMPSSDLLGPTTVNIGTIQGGDAANIVPDHVKSELYIRMAAEPEWIKQYAEELFNTEHSKLSIVQYLAPQYLDFDVPDIELISCAYATDMPYLEFLGIKRYLYGPGSISVAHTQEEFVTETDLYQSVIDYKKIIEYNI</sequence>
<dbReference type="GO" id="GO:0016787">
    <property type="term" value="F:hydrolase activity"/>
    <property type="evidence" value="ECO:0007669"/>
    <property type="project" value="UniProtKB-KW"/>
</dbReference>
<gene>
    <name evidence="8" type="ORF">DAPK24_032390</name>
</gene>
<comment type="cofactor">
    <cofactor evidence="1">
        <name>Zn(2+)</name>
        <dbReference type="ChEBI" id="CHEBI:29105"/>
    </cofactor>
</comment>
<evidence type="ECO:0000256" key="6">
    <source>
        <dbReference type="SAM" id="Phobius"/>
    </source>
</evidence>
<dbReference type="EMBL" id="BTGB01000004">
    <property type="protein sequence ID" value="GMM46664.1"/>
    <property type="molecule type" value="Genomic_DNA"/>
</dbReference>
<organism evidence="8 9">
    <name type="scientific">Pichia kluyveri</name>
    <name type="common">Yeast</name>
    <dbReference type="NCBI Taxonomy" id="36015"/>
    <lineage>
        <taxon>Eukaryota</taxon>
        <taxon>Fungi</taxon>
        <taxon>Dikarya</taxon>
        <taxon>Ascomycota</taxon>
        <taxon>Saccharomycotina</taxon>
        <taxon>Pichiomycetes</taxon>
        <taxon>Pichiales</taxon>
        <taxon>Pichiaceae</taxon>
        <taxon>Pichia</taxon>
    </lineage>
</organism>
<evidence type="ECO:0000256" key="1">
    <source>
        <dbReference type="ARBA" id="ARBA00001947"/>
    </source>
</evidence>
<proteinExistence type="inferred from homology"/>
<dbReference type="PANTHER" id="PTHR43808:SF8">
    <property type="entry name" value="PEPTIDASE M20 DIMERISATION DOMAIN-CONTAINING PROTEIN"/>
    <property type="match status" value="1"/>
</dbReference>
<dbReference type="Pfam" id="PF07687">
    <property type="entry name" value="M20_dimer"/>
    <property type="match status" value="1"/>
</dbReference>
<dbReference type="InterPro" id="IPR011650">
    <property type="entry name" value="Peptidase_M20_dimer"/>
</dbReference>
<dbReference type="PANTHER" id="PTHR43808">
    <property type="entry name" value="ACETYLORNITHINE DEACETYLASE"/>
    <property type="match status" value="1"/>
</dbReference>
<dbReference type="GO" id="GO:0046872">
    <property type="term" value="F:metal ion binding"/>
    <property type="evidence" value="ECO:0007669"/>
    <property type="project" value="UniProtKB-KW"/>
</dbReference>
<keyword evidence="6" id="KW-0472">Membrane</keyword>
<feature type="domain" description="Peptidase M20 dimerisation" evidence="7">
    <location>
        <begin position="221"/>
        <end position="319"/>
    </location>
</feature>
<dbReference type="Gene3D" id="3.30.70.360">
    <property type="match status" value="1"/>
</dbReference>
<keyword evidence="3" id="KW-0479">Metal-binding</keyword>
<keyword evidence="6" id="KW-1133">Transmembrane helix</keyword>
<dbReference type="Proteomes" id="UP001378960">
    <property type="component" value="Unassembled WGS sequence"/>
</dbReference>
<feature type="transmembrane region" description="Helical" evidence="6">
    <location>
        <begin position="7"/>
        <end position="26"/>
    </location>
</feature>
<evidence type="ECO:0000259" key="7">
    <source>
        <dbReference type="Pfam" id="PF07687"/>
    </source>
</evidence>
<evidence type="ECO:0000256" key="2">
    <source>
        <dbReference type="ARBA" id="ARBA00006247"/>
    </source>
</evidence>
<dbReference type="SUPFAM" id="SSF53187">
    <property type="entry name" value="Zn-dependent exopeptidases"/>
    <property type="match status" value="1"/>
</dbReference>
<evidence type="ECO:0000313" key="9">
    <source>
        <dbReference type="Proteomes" id="UP001378960"/>
    </source>
</evidence>
<comment type="caution">
    <text evidence="8">The sequence shown here is derived from an EMBL/GenBank/DDBJ whole genome shotgun (WGS) entry which is preliminary data.</text>
</comment>
<evidence type="ECO:0000256" key="4">
    <source>
        <dbReference type="ARBA" id="ARBA00022801"/>
    </source>
</evidence>
<keyword evidence="4" id="KW-0378">Hydrolase</keyword>
<dbReference type="InterPro" id="IPR050072">
    <property type="entry name" value="Peptidase_M20A"/>
</dbReference>
<name>A0AAV5R5B0_PICKL</name>
<dbReference type="Pfam" id="PF01546">
    <property type="entry name" value="Peptidase_M20"/>
    <property type="match status" value="1"/>
</dbReference>
<dbReference type="InterPro" id="IPR036264">
    <property type="entry name" value="Bact_exopeptidase_dim_dom"/>
</dbReference>
<dbReference type="SUPFAM" id="SSF55031">
    <property type="entry name" value="Bacterial exopeptidase dimerisation domain"/>
    <property type="match status" value="1"/>
</dbReference>
<dbReference type="PROSITE" id="PS00759">
    <property type="entry name" value="ARGE_DAPE_CPG2_2"/>
    <property type="match status" value="1"/>
</dbReference>
<dbReference type="InterPro" id="IPR002933">
    <property type="entry name" value="Peptidase_M20"/>
</dbReference>
<reference evidence="8 9" key="1">
    <citation type="journal article" date="2023" name="Elife">
        <title>Identification of key yeast species and microbe-microbe interactions impacting larval growth of Drosophila in the wild.</title>
        <authorList>
            <person name="Mure A."/>
            <person name="Sugiura Y."/>
            <person name="Maeda R."/>
            <person name="Honda K."/>
            <person name="Sakurai N."/>
            <person name="Takahashi Y."/>
            <person name="Watada M."/>
            <person name="Katoh T."/>
            <person name="Gotoh A."/>
            <person name="Gotoh Y."/>
            <person name="Taniguchi I."/>
            <person name="Nakamura K."/>
            <person name="Hayashi T."/>
            <person name="Katayama T."/>
            <person name="Uemura T."/>
            <person name="Hattori Y."/>
        </authorList>
    </citation>
    <scope>NUCLEOTIDE SEQUENCE [LARGE SCALE GENOMIC DNA]</scope>
    <source>
        <strain evidence="8 9">PK-24</strain>
    </source>
</reference>
<evidence type="ECO:0000256" key="3">
    <source>
        <dbReference type="ARBA" id="ARBA00022723"/>
    </source>
</evidence>
<accession>A0AAV5R5B0</accession>
<keyword evidence="5" id="KW-0862">Zinc</keyword>
<dbReference type="InterPro" id="IPR001261">
    <property type="entry name" value="ArgE/DapE_CS"/>
</dbReference>
<keyword evidence="9" id="KW-1185">Reference proteome</keyword>
<protein>
    <recommendedName>
        <fullName evidence="7">Peptidase M20 dimerisation domain-containing protein</fullName>
    </recommendedName>
</protein>
<evidence type="ECO:0000256" key="5">
    <source>
        <dbReference type="ARBA" id="ARBA00022833"/>
    </source>
</evidence>
<dbReference type="AlphaFoldDB" id="A0AAV5R5B0"/>
<evidence type="ECO:0000313" key="8">
    <source>
        <dbReference type="EMBL" id="GMM46664.1"/>
    </source>
</evidence>
<keyword evidence="6" id="KW-0812">Transmembrane</keyword>
<dbReference type="Gene3D" id="3.40.630.10">
    <property type="entry name" value="Zn peptidases"/>
    <property type="match status" value="1"/>
</dbReference>
<comment type="similarity">
    <text evidence="2">Belongs to the peptidase M20A family.</text>
</comment>